<comment type="caution">
    <text evidence="1">The sequence shown here is derived from an EMBL/GenBank/DDBJ whole genome shotgun (WGS) entry which is preliminary data.</text>
</comment>
<evidence type="ECO:0000313" key="2">
    <source>
        <dbReference type="Proteomes" id="UP001165960"/>
    </source>
</evidence>
<keyword evidence="2" id="KW-1185">Reference proteome</keyword>
<dbReference type="EMBL" id="QTSX02002228">
    <property type="protein sequence ID" value="KAJ9077009.1"/>
    <property type="molecule type" value="Genomic_DNA"/>
</dbReference>
<dbReference type="Proteomes" id="UP001165960">
    <property type="component" value="Unassembled WGS sequence"/>
</dbReference>
<gene>
    <name evidence="1" type="ORF">DSO57_1020771</name>
</gene>
<name>A0ACC2TQZ8_9FUNG</name>
<organism evidence="1 2">
    <name type="scientific">Entomophthora muscae</name>
    <dbReference type="NCBI Taxonomy" id="34485"/>
    <lineage>
        <taxon>Eukaryota</taxon>
        <taxon>Fungi</taxon>
        <taxon>Fungi incertae sedis</taxon>
        <taxon>Zoopagomycota</taxon>
        <taxon>Entomophthoromycotina</taxon>
        <taxon>Entomophthoromycetes</taxon>
        <taxon>Entomophthorales</taxon>
        <taxon>Entomophthoraceae</taxon>
        <taxon>Entomophthora</taxon>
    </lineage>
</organism>
<reference evidence="1" key="1">
    <citation type="submission" date="2022-04" db="EMBL/GenBank/DDBJ databases">
        <title>Genome of the entomopathogenic fungus Entomophthora muscae.</title>
        <authorList>
            <person name="Elya C."/>
            <person name="Lovett B.R."/>
            <person name="Lee E."/>
            <person name="Macias A.M."/>
            <person name="Hajek A.E."/>
            <person name="De Bivort B.L."/>
            <person name="Kasson M.T."/>
            <person name="De Fine Licht H.H."/>
            <person name="Stajich J.E."/>
        </authorList>
    </citation>
    <scope>NUCLEOTIDE SEQUENCE</scope>
    <source>
        <strain evidence="1">Berkeley</strain>
    </source>
</reference>
<sequence length="197" mass="21901">MLSLSISRNQGIRPTGCHTQFFSSPTRNQYNTLRSLSKQFDCQRASLKVKPTPQFSVDEKFLLPQADGFQFTVVSIDASLPINSFYPFSRLSNQQVDGSDYHGFSKRKAKNSVSPDSGLKRERAKEEKFSLVKVGDEASPQVLNISQGRAGCHLDLFCNRQNCNFDHGSNSSGHGTTKQAEAAKLVSIFQSLMIDEN</sequence>
<proteinExistence type="predicted"/>
<evidence type="ECO:0000313" key="1">
    <source>
        <dbReference type="EMBL" id="KAJ9077009.1"/>
    </source>
</evidence>
<protein>
    <submittedName>
        <fullName evidence="1">Uncharacterized protein</fullName>
    </submittedName>
</protein>
<accession>A0ACC2TQZ8</accession>